<organism evidence="1 2">
    <name type="scientific">Cylindrospermum stagnale PCC 7417</name>
    <dbReference type="NCBI Taxonomy" id="56107"/>
    <lineage>
        <taxon>Bacteria</taxon>
        <taxon>Bacillati</taxon>
        <taxon>Cyanobacteriota</taxon>
        <taxon>Cyanophyceae</taxon>
        <taxon>Nostocales</taxon>
        <taxon>Nostocaceae</taxon>
        <taxon>Cylindrospermum</taxon>
    </lineage>
</organism>
<dbReference type="OrthoDB" id="463867at2"/>
<dbReference type="KEGG" id="csg:Cylst_4953"/>
<sequence>MNLEVRYARSFLLDLKSLEPAAYERVYRFVFVELGEKWQPHYLPELRQLDHEGIFYRFTIDNYLIGIEIRGEIVKFLRVIPMPDV</sequence>
<accession>K9X4H4</accession>
<dbReference type="HOGENOM" id="CLU_155761_5_0_3"/>
<keyword evidence="2" id="KW-1185">Reference proteome</keyword>
<evidence type="ECO:0000313" key="2">
    <source>
        <dbReference type="Proteomes" id="UP000010475"/>
    </source>
</evidence>
<dbReference type="Proteomes" id="UP000010475">
    <property type="component" value="Chromosome"/>
</dbReference>
<proteinExistence type="predicted"/>
<evidence type="ECO:0000313" key="1">
    <source>
        <dbReference type="EMBL" id="AFZ27004.1"/>
    </source>
</evidence>
<dbReference type="PATRIC" id="fig|56107.3.peg.5442"/>
<dbReference type="AlphaFoldDB" id="K9X4H4"/>
<gene>
    <name evidence="1" type="ORF">Cylst_4953</name>
</gene>
<dbReference type="SUPFAM" id="SSF143011">
    <property type="entry name" value="RelE-like"/>
    <property type="match status" value="1"/>
</dbReference>
<reference evidence="1 2" key="1">
    <citation type="submission" date="2012-06" db="EMBL/GenBank/DDBJ databases">
        <title>Finished chromosome of genome of Cylindrospermum stagnale PCC 7417.</title>
        <authorList>
            <consortium name="US DOE Joint Genome Institute"/>
            <person name="Gugger M."/>
            <person name="Coursin T."/>
            <person name="Rippka R."/>
            <person name="Tandeau De Marsac N."/>
            <person name="Huntemann M."/>
            <person name="Wei C.-L."/>
            <person name="Han J."/>
            <person name="Detter J.C."/>
            <person name="Han C."/>
            <person name="Tapia R."/>
            <person name="Chen A."/>
            <person name="Kyrpides N."/>
            <person name="Mavromatis K."/>
            <person name="Markowitz V."/>
            <person name="Szeto E."/>
            <person name="Ivanova N."/>
            <person name="Pagani I."/>
            <person name="Pati A."/>
            <person name="Goodwin L."/>
            <person name="Nordberg H.P."/>
            <person name="Cantor M.N."/>
            <person name="Hua S.X."/>
            <person name="Woyke T."/>
            <person name="Kerfeld C.A."/>
        </authorList>
    </citation>
    <scope>NUCLEOTIDE SEQUENCE [LARGE SCALE GENOMIC DNA]</scope>
    <source>
        <strain evidence="1 2">PCC 7417</strain>
    </source>
</reference>
<name>K9X4H4_9NOST</name>
<dbReference type="EMBL" id="CP003642">
    <property type="protein sequence ID" value="AFZ27004.1"/>
    <property type="molecule type" value="Genomic_DNA"/>
</dbReference>
<protein>
    <submittedName>
        <fullName evidence="1">Cytotoxic translational repressor of toxin-antitoxin stability system</fullName>
    </submittedName>
</protein>
<dbReference type="InterPro" id="IPR035093">
    <property type="entry name" value="RelE/ParE_toxin_dom_sf"/>
</dbReference>
<dbReference type="eggNOG" id="ENOG5032ZHU">
    <property type="taxonomic scope" value="Bacteria"/>
</dbReference>
<dbReference type="STRING" id="56107.Cylst_4953"/>
<dbReference type="RefSeq" id="WP_015210241.1">
    <property type="nucleotide sequence ID" value="NC_019757.1"/>
</dbReference>